<evidence type="ECO:0000256" key="1">
    <source>
        <dbReference type="ARBA" id="ARBA00009023"/>
    </source>
</evidence>
<dbReference type="Pfam" id="PF03480">
    <property type="entry name" value="DctP"/>
    <property type="match status" value="1"/>
</dbReference>
<dbReference type="NCBIfam" id="NF037995">
    <property type="entry name" value="TRAP_S1"/>
    <property type="match status" value="1"/>
</dbReference>
<dbReference type="EMBL" id="SORI01000007">
    <property type="protein sequence ID" value="TDY60894.1"/>
    <property type="molecule type" value="Genomic_DNA"/>
</dbReference>
<organism evidence="4 5">
    <name type="scientific">Aminivibrio pyruvatiphilus</name>
    <dbReference type="NCBI Taxonomy" id="1005740"/>
    <lineage>
        <taxon>Bacteria</taxon>
        <taxon>Thermotogati</taxon>
        <taxon>Synergistota</taxon>
        <taxon>Synergistia</taxon>
        <taxon>Synergistales</taxon>
        <taxon>Aminobacteriaceae</taxon>
        <taxon>Aminivibrio</taxon>
    </lineage>
</organism>
<dbReference type="InterPro" id="IPR018389">
    <property type="entry name" value="DctP_fam"/>
</dbReference>
<evidence type="ECO:0000256" key="3">
    <source>
        <dbReference type="ARBA" id="ARBA00022729"/>
    </source>
</evidence>
<dbReference type="NCBIfam" id="TIGR00787">
    <property type="entry name" value="dctP"/>
    <property type="match status" value="1"/>
</dbReference>
<dbReference type="Proteomes" id="UP000295066">
    <property type="component" value="Unassembled WGS sequence"/>
</dbReference>
<dbReference type="GO" id="GO:0030288">
    <property type="term" value="C:outer membrane-bounded periplasmic space"/>
    <property type="evidence" value="ECO:0007669"/>
    <property type="project" value="InterPro"/>
</dbReference>
<dbReference type="PIRSF" id="PIRSF006470">
    <property type="entry name" value="DctB"/>
    <property type="match status" value="1"/>
</dbReference>
<dbReference type="AlphaFoldDB" id="A0A4R8M6V8"/>
<dbReference type="PANTHER" id="PTHR33376">
    <property type="match status" value="1"/>
</dbReference>
<dbReference type="Gene3D" id="3.40.190.170">
    <property type="entry name" value="Bacterial extracellular solute-binding protein, family 7"/>
    <property type="match status" value="1"/>
</dbReference>
<keyword evidence="5" id="KW-1185">Reference proteome</keyword>
<name>A0A4R8M6V8_9BACT</name>
<proteinExistence type="inferred from homology"/>
<evidence type="ECO:0000313" key="4">
    <source>
        <dbReference type="EMBL" id="TDY60894.1"/>
    </source>
</evidence>
<evidence type="ECO:0000313" key="5">
    <source>
        <dbReference type="Proteomes" id="UP000295066"/>
    </source>
</evidence>
<keyword evidence="4" id="KW-0675">Receptor</keyword>
<accession>A0A4R8M6V8</accession>
<protein>
    <submittedName>
        <fullName evidence="4">Tripartite ATP-independent transporter DctP family solute receptor</fullName>
    </submittedName>
</protein>
<dbReference type="PANTHER" id="PTHR33376:SF7">
    <property type="entry name" value="C4-DICARBOXYLATE-BINDING PROTEIN DCTB"/>
    <property type="match status" value="1"/>
</dbReference>
<dbReference type="CDD" id="cd13603">
    <property type="entry name" value="PBP2_TRAP_Siap_TeaA_like"/>
    <property type="match status" value="1"/>
</dbReference>
<comment type="similarity">
    <text evidence="1">Belongs to the bacterial solute-binding protein 7 family.</text>
</comment>
<dbReference type="InterPro" id="IPR004682">
    <property type="entry name" value="TRAP_DctP"/>
</dbReference>
<keyword evidence="2" id="KW-0813">Transport</keyword>
<evidence type="ECO:0000256" key="2">
    <source>
        <dbReference type="ARBA" id="ARBA00022448"/>
    </source>
</evidence>
<keyword evidence="3" id="KW-0732">Signal</keyword>
<gene>
    <name evidence="4" type="ORF">C8D99_107101</name>
</gene>
<comment type="caution">
    <text evidence="4">The sequence shown here is derived from an EMBL/GenBank/DDBJ whole genome shotgun (WGS) entry which is preliminary data.</text>
</comment>
<dbReference type="GO" id="GO:0055085">
    <property type="term" value="P:transmembrane transport"/>
    <property type="evidence" value="ECO:0007669"/>
    <property type="project" value="InterPro"/>
</dbReference>
<sequence length="302" mass="34043">MKIGHSMNAETFRHRSLLMFKEKVEKETEGRVVVELYPSGQLGTEMETLEAVKLGTVEGFRSGGFEEAAPLLEIYSMPFLFTDVKGIHNITRGPLGEEIAKAAEPAGLLIIATGDSGLFRHISNNVRPITKPEDMKGLKIRTPPMSTIVKTMETLGANVVSIPFVETYMALKTGVADGQENPLTNIVSMKFHEVQKYLTLVNYQYHAEMFYVNKDWFEALSEKDRGILRAAAKEMMLMSDEIIATDDAKCFEFLKDKMEITTLTEEQHAAFVKAVQPVYDYYIAKGMFTQEMLDRMREAASR</sequence>
<reference evidence="4 5" key="1">
    <citation type="submission" date="2019-03" db="EMBL/GenBank/DDBJ databases">
        <title>Genomic Encyclopedia of Type Strains, Phase IV (KMG-IV): sequencing the most valuable type-strain genomes for metagenomic binning, comparative biology and taxonomic classification.</title>
        <authorList>
            <person name="Goeker M."/>
        </authorList>
    </citation>
    <scope>NUCLEOTIDE SEQUENCE [LARGE SCALE GENOMIC DNA]</scope>
    <source>
        <strain evidence="4 5">DSM 25964</strain>
    </source>
</reference>
<dbReference type="InterPro" id="IPR038404">
    <property type="entry name" value="TRAP_DctP_sf"/>
</dbReference>